<accession>A0A2S5J3G1</accession>
<dbReference type="SUPFAM" id="SSF54197">
    <property type="entry name" value="HIT-like"/>
    <property type="match status" value="1"/>
</dbReference>
<gene>
    <name evidence="4" type="ORF">CDQ78_06730</name>
    <name evidence="2" type="ORF">ERS686654_01495</name>
    <name evidence="3" type="ORF">ERS739223_01549</name>
</gene>
<evidence type="ECO:0000313" key="3">
    <source>
        <dbReference type="EMBL" id="CUU90291.1"/>
    </source>
</evidence>
<dbReference type="EMBL" id="FAVB01000003">
    <property type="protein sequence ID" value="CUU84151.1"/>
    <property type="molecule type" value="Genomic_DNA"/>
</dbReference>
<evidence type="ECO:0000313" key="4">
    <source>
        <dbReference type="EMBL" id="PPB71368.1"/>
    </source>
</evidence>
<accession>A0A0S4S2T7</accession>
<comment type="caution">
    <text evidence="3">The sequence shown here is derived from an EMBL/GenBank/DDBJ whole genome shotgun (WGS) entry which is preliminary data.</text>
</comment>
<dbReference type="RefSeq" id="WP_034962279.1">
    <property type="nucleotide sequence ID" value="NZ_CBCRTP010000001.1"/>
</dbReference>
<proteinExistence type="predicted"/>
<reference evidence="4 7" key="2">
    <citation type="submission" date="2017-06" db="EMBL/GenBank/DDBJ databases">
        <title>Updating the genomic taxonomy and epidemiology of Campylobacter hyointestinalis; discovery in New Zealand farmed ruminants.</title>
        <authorList>
            <person name="Wilkinson D.A."/>
            <person name="Fayaz A."/>
            <person name="Biggs P.J."/>
            <person name="Midwinter A.C."/>
        </authorList>
    </citation>
    <scope>NUCLEOTIDE SEQUENCE [LARGE SCALE GENOMIC DNA]</scope>
    <source>
        <strain evidence="4 7">S1614a</strain>
    </source>
</reference>
<evidence type="ECO:0000313" key="7">
    <source>
        <dbReference type="Proteomes" id="UP000239685"/>
    </source>
</evidence>
<organism evidence="3 6">
    <name type="scientific">Campylobacter hyointestinalis subsp. hyointestinalis</name>
    <dbReference type="NCBI Taxonomy" id="91352"/>
    <lineage>
        <taxon>Bacteria</taxon>
        <taxon>Pseudomonadati</taxon>
        <taxon>Campylobacterota</taxon>
        <taxon>Epsilonproteobacteria</taxon>
        <taxon>Campylobacterales</taxon>
        <taxon>Campylobacteraceae</taxon>
        <taxon>Campylobacter</taxon>
    </lineage>
</organism>
<sequence length="122" mass="14635">MIYSDDFIYLEFETSEIPWVKIFTKQVFKELSDCDETTKKRLFEAAFIVEKTMLEFYRPTKINWASFANYVPKVHIHVQARFENDSFFPESMWGVKQREGLQRDLRLEEFKVLLASALNKSY</sequence>
<dbReference type="Proteomes" id="UP000052237">
    <property type="component" value="Unassembled WGS sequence"/>
</dbReference>
<dbReference type="Proteomes" id="UP000239685">
    <property type="component" value="Unassembled WGS sequence"/>
</dbReference>
<dbReference type="GO" id="GO:0003824">
    <property type="term" value="F:catalytic activity"/>
    <property type="evidence" value="ECO:0007669"/>
    <property type="project" value="InterPro"/>
</dbReference>
<dbReference type="AlphaFoldDB" id="A0A2S5J3G1"/>
<dbReference type="InterPro" id="IPR011146">
    <property type="entry name" value="HIT-like"/>
</dbReference>
<evidence type="ECO:0000313" key="5">
    <source>
        <dbReference type="Proteomes" id="UP000052237"/>
    </source>
</evidence>
<dbReference type="InterPro" id="IPR036265">
    <property type="entry name" value="HIT-like_sf"/>
</dbReference>
<protein>
    <submittedName>
        <fullName evidence="3">HIT family protein</fullName>
    </submittedName>
</protein>
<keyword evidence="5" id="KW-1185">Reference proteome</keyword>
<name>A0A2S5J3G1_CAMHY</name>
<evidence type="ECO:0000313" key="2">
    <source>
        <dbReference type="EMBL" id="CUU84151.1"/>
    </source>
</evidence>
<dbReference type="EMBL" id="NIQP01000006">
    <property type="protein sequence ID" value="PPB71368.1"/>
    <property type="molecule type" value="Genomic_DNA"/>
</dbReference>
<dbReference type="Gene3D" id="3.30.428.10">
    <property type="entry name" value="HIT-like"/>
    <property type="match status" value="1"/>
</dbReference>
<feature type="domain" description="HIT" evidence="1">
    <location>
        <begin position="20"/>
        <end position="83"/>
    </location>
</feature>
<reference evidence="5 6" key="1">
    <citation type="submission" date="2015-11" db="EMBL/GenBank/DDBJ databases">
        <authorList>
            <consortium name="Pathogen Informatics"/>
        </authorList>
    </citation>
    <scope>NUCLEOTIDE SEQUENCE [LARGE SCALE GENOMIC DNA]</scope>
    <source>
        <strain evidence="2 5">006A-0059</strain>
        <strain evidence="3 6">007A-0283</strain>
    </source>
</reference>
<dbReference type="Proteomes" id="UP000052245">
    <property type="component" value="Unassembled WGS sequence"/>
</dbReference>
<evidence type="ECO:0000313" key="6">
    <source>
        <dbReference type="Proteomes" id="UP000052245"/>
    </source>
</evidence>
<dbReference type="EMBL" id="FAVC01000003">
    <property type="protein sequence ID" value="CUU90291.1"/>
    <property type="molecule type" value="Genomic_DNA"/>
</dbReference>
<evidence type="ECO:0000259" key="1">
    <source>
        <dbReference type="Pfam" id="PF01230"/>
    </source>
</evidence>
<dbReference type="Pfam" id="PF01230">
    <property type="entry name" value="HIT"/>
    <property type="match status" value="1"/>
</dbReference>